<sequence length="267" mass="26968">MAVGQYLPEANPGPTEAVAVTIKNLLEGLGGGSQLSHDQLDDVSTSDHHTKYADSDAITAIEGEATLDLTGDLSTPGSLTSTGGGQTGKFLTGQAGNTVFAFSGDNFDIRAGTGGSSSQNVMRVTSAGDFGIGVNDPDAKLEILNAGDQLKLSFDGTDNVVFAVDTAGVLTITPSGAAVDFASKNLTGLGTLSAFTLGGTMDANSQALINVLDIELGTASALGAFSATLTAANAGTAWVIRSRDSIDIHRARLGLSGGVDTAVWGWV</sequence>
<organism evidence="1">
    <name type="scientific">marine sediment metagenome</name>
    <dbReference type="NCBI Taxonomy" id="412755"/>
    <lineage>
        <taxon>unclassified sequences</taxon>
        <taxon>metagenomes</taxon>
        <taxon>ecological metagenomes</taxon>
    </lineage>
</organism>
<gene>
    <name evidence="1" type="ORF">LCGC14_3089230</name>
</gene>
<feature type="non-terminal residue" evidence="1">
    <location>
        <position position="267"/>
    </location>
</feature>
<accession>A0A0F8WB11</accession>
<dbReference type="EMBL" id="LAZR01066227">
    <property type="protein sequence ID" value="KKK53992.1"/>
    <property type="molecule type" value="Genomic_DNA"/>
</dbReference>
<proteinExistence type="predicted"/>
<dbReference type="AlphaFoldDB" id="A0A0F8WB11"/>
<comment type="caution">
    <text evidence="1">The sequence shown here is derived from an EMBL/GenBank/DDBJ whole genome shotgun (WGS) entry which is preliminary data.</text>
</comment>
<name>A0A0F8WB11_9ZZZZ</name>
<evidence type="ECO:0000313" key="1">
    <source>
        <dbReference type="EMBL" id="KKK53992.1"/>
    </source>
</evidence>
<protein>
    <submittedName>
        <fullName evidence="1">Uncharacterized protein</fullName>
    </submittedName>
</protein>
<reference evidence="1" key="1">
    <citation type="journal article" date="2015" name="Nature">
        <title>Complex archaea that bridge the gap between prokaryotes and eukaryotes.</title>
        <authorList>
            <person name="Spang A."/>
            <person name="Saw J.H."/>
            <person name="Jorgensen S.L."/>
            <person name="Zaremba-Niedzwiedzka K."/>
            <person name="Martijn J."/>
            <person name="Lind A.E."/>
            <person name="van Eijk R."/>
            <person name="Schleper C."/>
            <person name="Guy L."/>
            <person name="Ettema T.J."/>
        </authorList>
    </citation>
    <scope>NUCLEOTIDE SEQUENCE</scope>
</reference>